<evidence type="ECO:0000313" key="6">
    <source>
        <dbReference type="Proteomes" id="UP000708208"/>
    </source>
</evidence>
<feature type="domain" description="Alpha-carbonic anhydrase" evidence="4">
    <location>
        <begin position="33"/>
        <end position="298"/>
    </location>
</feature>
<feature type="chain" id="PRO_5035273997" description="Alpha-carbonic anhydrase domain-containing protein" evidence="3">
    <location>
        <begin position="32"/>
        <end position="305"/>
    </location>
</feature>
<sequence length="305" mass="34644">TINLPVSFKIKMKLALLFFCAAYLYITPGKAQGPFCYEEAKDCGPKSWGDTCNKGRNQSPINFNINSDFISKAGKAKLYYSRDYCQDQDFILKNNGHTVQASVRGDLTSTSFFQGDQDNLANKQYVFSQLHFHWGSNKDQGSEHTFNDKSYVMEAHLVHYSSEFDSLTDAIKSKQPNALAVVGIVYVLSDRENMGLKPILKALKNLKKSGDSTTGTNLNLVKLLPKEEERFHNLQYNGSLTTPDCAEVVLWNVLRNADFITETQLQQFRDQSDARSKPLQDNFRPTQDLNDREVRVYKAQVIHTK</sequence>
<dbReference type="PANTHER" id="PTHR18952:SF265">
    <property type="entry name" value="CARBONIC ANHYDRASE"/>
    <property type="match status" value="1"/>
</dbReference>
<proteinExistence type="inferred from homology"/>
<dbReference type="GO" id="GO:0008270">
    <property type="term" value="F:zinc ion binding"/>
    <property type="evidence" value="ECO:0007669"/>
    <property type="project" value="InterPro"/>
</dbReference>
<evidence type="ECO:0000313" key="5">
    <source>
        <dbReference type="EMBL" id="CAG7719792.1"/>
    </source>
</evidence>
<dbReference type="GO" id="GO:0005886">
    <property type="term" value="C:plasma membrane"/>
    <property type="evidence" value="ECO:0007669"/>
    <property type="project" value="TreeGrafter"/>
</dbReference>
<evidence type="ECO:0000256" key="3">
    <source>
        <dbReference type="SAM" id="SignalP"/>
    </source>
</evidence>
<feature type="signal peptide" evidence="3">
    <location>
        <begin position="1"/>
        <end position="31"/>
    </location>
</feature>
<gene>
    <name evidence="5" type="ORF">AFUS01_LOCUS9098</name>
</gene>
<dbReference type="OrthoDB" id="429145at2759"/>
<feature type="non-terminal residue" evidence="5">
    <location>
        <position position="305"/>
    </location>
</feature>
<comment type="similarity">
    <text evidence="1">Belongs to the alpha-carbonic anhydrase family.</text>
</comment>
<dbReference type="PANTHER" id="PTHR18952">
    <property type="entry name" value="CARBONIC ANHYDRASE"/>
    <property type="match status" value="1"/>
</dbReference>
<comment type="caution">
    <text evidence="5">The sequence shown here is derived from an EMBL/GenBank/DDBJ whole genome shotgun (WGS) entry which is preliminary data.</text>
</comment>
<reference evidence="5" key="1">
    <citation type="submission" date="2021-06" db="EMBL/GenBank/DDBJ databases">
        <authorList>
            <person name="Hodson N. C."/>
            <person name="Mongue J. A."/>
            <person name="Jaron S. K."/>
        </authorList>
    </citation>
    <scope>NUCLEOTIDE SEQUENCE</scope>
</reference>
<accession>A0A8J2NV83</accession>
<organism evidence="5 6">
    <name type="scientific">Allacma fusca</name>
    <dbReference type="NCBI Taxonomy" id="39272"/>
    <lineage>
        <taxon>Eukaryota</taxon>
        <taxon>Metazoa</taxon>
        <taxon>Ecdysozoa</taxon>
        <taxon>Arthropoda</taxon>
        <taxon>Hexapoda</taxon>
        <taxon>Collembola</taxon>
        <taxon>Symphypleona</taxon>
        <taxon>Sminthuridae</taxon>
        <taxon>Allacma</taxon>
    </lineage>
</organism>
<protein>
    <recommendedName>
        <fullName evidence="4">Alpha-carbonic anhydrase domain-containing protein</fullName>
    </recommendedName>
</protein>
<dbReference type="AlphaFoldDB" id="A0A8J2NV83"/>
<keyword evidence="3" id="KW-0732">Signal</keyword>
<keyword evidence="6" id="KW-1185">Reference proteome</keyword>
<dbReference type="EMBL" id="CAJVCH010064593">
    <property type="protein sequence ID" value="CAG7719792.1"/>
    <property type="molecule type" value="Genomic_DNA"/>
</dbReference>
<evidence type="ECO:0000256" key="1">
    <source>
        <dbReference type="ARBA" id="ARBA00010718"/>
    </source>
</evidence>
<dbReference type="InterPro" id="IPR023561">
    <property type="entry name" value="Carbonic_anhydrase_a-class"/>
</dbReference>
<dbReference type="CDD" id="cd00326">
    <property type="entry name" value="alpha_CA"/>
    <property type="match status" value="1"/>
</dbReference>
<evidence type="ECO:0000259" key="4">
    <source>
        <dbReference type="PROSITE" id="PS51144"/>
    </source>
</evidence>
<dbReference type="PROSITE" id="PS51144">
    <property type="entry name" value="ALPHA_CA_2"/>
    <property type="match status" value="1"/>
</dbReference>
<dbReference type="Proteomes" id="UP000708208">
    <property type="component" value="Unassembled WGS sequence"/>
</dbReference>
<name>A0A8J2NV83_9HEXA</name>
<dbReference type="SMART" id="SM01057">
    <property type="entry name" value="Carb_anhydrase"/>
    <property type="match status" value="1"/>
</dbReference>
<comment type="catalytic activity">
    <reaction evidence="2">
        <text>hydrogencarbonate + H(+) = CO2 + H2O</text>
        <dbReference type="Rhea" id="RHEA:10748"/>
        <dbReference type="ChEBI" id="CHEBI:15377"/>
        <dbReference type="ChEBI" id="CHEBI:15378"/>
        <dbReference type="ChEBI" id="CHEBI:16526"/>
        <dbReference type="ChEBI" id="CHEBI:17544"/>
        <dbReference type="EC" id="4.2.1.1"/>
    </reaction>
</comment>
<evidence type="ECO:0000256" key="2">
    <source>
        <dbReference type="ARBA" id="ARBA00048348"/>
    </source>
</evidence>
<dbReference type="InterPro" id="IPR001148">
    <property type="entry name" value="CA_dom"/>
</dbReference>
<dbReference type="Pfam" id="PF00194">
    <property type="entry name" value="Carb_anhydrase"/>
    <property type="match status" value="1"/>
</dbReference>
<dbReference type="GO" id="GO:0004089">
    <property type="term" value="F:carbonate dehydratase activity"/>
    <property type="evidence" value="ECO:0007669"/>
    <property type="project" value="UniProtKB-EC"/>
</dbReference>